<dbReference type="Proteomes" id="UP001283361">
    <property type="component" value="Unassembled WGS sequence"/>
</dbReference>
<evidence type="ECO:0000256" key="1">
    <source>
        <dbReference type="SAM" id="Phobius"/>
    </source>
</evidence>
<feature type="transmembrane region" description="Helical" evidence="1">
    <location>
        <begin position="76"/>
        <end position="97"/>
    </location>
</feature>
<evidence type="ECO:0000313" key="3">
    <source>
        <dbReference type="Proteomes" id="UP001283361"/>
    </source>
</evidence>
<reference evidence="2" key="1">
    <citation type="journal article" date="2023" name="G3 (Bethesda)">
        <title>A reference genome for the long-term kleptoplast-retaining sea slug Elysia crispata morphotype clarki.</title>
        <authorList>
            <person name="Eastman K.E."/>
            <person name="Pendleton A.L."/>
            <person name="Shaikh M.A."/>
            <person name="Suttiyut T."/>
            <person name="Ogas R."/>
            <person name="Tomko P."/>
            <person name="Gavelis G."/>
            <person name="Widhalm J.R."/>
            <person name="Wisecaver J.H."/>
        </authorList>
    </citation>
    <scope>NUCLEOTIDE SEQUENCE</scope>
    <source>
        <strain evidence="2">ECLA1</strain>
    </source>
</reference>
<sequence>MADCSNLVRLYKNNEKLTTRYYTTEYRKYANGSLVFKCLTNYHVVEGDLELRCENNVFVGVEPRCEVDYYMEKKRLSAMIILVSLLLPGIWLLLDFGRFVKLRKRQRYVAFKPKFNRSRVHMAKIGFDELGIIHDVMKYIRTTKGVQDDNYSIGRKALRKSFGESEDIFVNKTIIKPEVSTDQPQEENQFQLMGAARAFGKIGRILTKDLF</sequence>
<organism evidence="2 3">
    <name type="scientific">Elysia crispata</name>
    <name type="common">lettuce slug</name>
    <dbReference type="NCBI Taxonomy" id="231223"/>
    <lineage>
        <taxon>Eukaryota</taxon>
        <taxon>Metazoa</taxon>
        <taxon>Spiralia</taxon>
        <taxon>Lophotrochozoa</taxon>
        <taxon>Mollusca</taxon>
        <taxon>Gastropoda</taxon>
        <taxon>Heterobranchia</taxon>
        <taxon>Euthyneura</taxon>
        <taxon>Panpulmonata</taxon>
        <taxon>Sacoglossa</taxon>
        <taxon>Placobranchoidea</taxon>
        <taxon>Plakobranchidae</taxon>
        <taxon>Elysia</taxon>
    </lineage>
</organism>
<evidence type="ECO:0008006" key="4">
    <source>
        <dbReference type="Google" id="ProtNLM"/>
    </source>
</evidence>
<keyword evidence="3" id="KW-1185">Reference proteome</keyword>
<keyword evidence="1" id="KW-0812">Transmembrane</keyword>
<name>A0AAE1BBL4_9GAST</name>
<gene>
    <name evidence="2" type="ORF">RRG08_021516</name>
</gene>
<comment type="caution">
    <text evidence="2">The sequence shown here is derived from an EMBL/GenBank/DDBJ whole genome shotgun (WGS) entry which is preliminary data.</text>
</comment>
<protein>
    <recommendedName>
        <fullName evidence="4">Sushi domain-containing protein</fullName>
    </recommendedName>
</protein>
<evidence type="ECO:0000313" key="2">
    <source>
        <dbReference type="EMBL" id="KAK3803318.1"/>
    </source>
</evidence>
<keyword evidence="1" id="KW-0472">Membrane</keyword>
<proteinExistence type="predicted"/>
<accession>A0AAE1BBL4</accession>
<keyword evidence="1" id="KW-1133">Transmembrane helix</keyword>
<dbReference type="AlphaFoldDB" id="A0AAE1BBL4"/>
<dbReference type="EMBL" id="JAWDGP010000167">
    <property type="protein sequence ID" value="KAK3803318.1"/>
    <property type="molecule type" value="Genomic_DNA"/>
</dbReference>